<dbReference type="PANTHER" id="PTHR34180">
    <property type="entry name" value="PEPTIDASE C45"/>
    <property type="match status" value="1"/>
</dbReference>
<dbReference type="InterPro" id="IPR029055">
    <property type="entry name" value="Ntn_hydrolases_N"/>
</dbReference>
<proteinExistence type="predicted"/>
<dbReference type="Gene3D" id="3.60.60.10">
    <property type="entry name" value="Penicillin V Acylase, Chain A"/>
    <property type="match status" value="1"/>
</dbReference>
<feature type="region of interest" description="Disordered" evidence="1">
    <location>
        <begin position="137"/>
        <end position="156"/>
    </location>
</feature>
<feature type="domain" description="Peptidase C45 hydrolase" evidence="2">
    <location>
        <begin position="149"/>
        <end position="314"/>
    </location>
</feature>
<sequence length="409" mass="44692">MDDTAVETTRYSDVVAGVDSFADHARRRAETEREAVEWAVDELESLIDERDVDLEPLLEYARRSRESLPERHLRAYEAMAGVFDVDPEVYEAYVFAYAELCEALAPGEGRSEKNPMGAGRGCTNALVAPPRVESDGGIDTGADDSGTAGPLVLKNRDIAGRGTRPKSVVEQPPIDGYHGILTIDTCGTISMFKGVNDQGLVAANTYIDCEGEGEDVTPETQLRNGTVIRMILEECATIEEARALLESRPTRQLMGQTLFLADDTDAVLLEVDPANERIAVQDDAVVTRTNHFVCSASTEAESSTKRRRRALELLEGDAQLDRDDLWTIAQDHANGPGDDSICRHPEPETDEPHAFGQLTTASTAIFEGGSPAIEVGMGNPCETERTRCAFGDEVPANLRTGQRWLDRLH</sequence>
<accession>A0A8A2VK41</accession>
<dbReference type="SUPFAM" id="SSF56235">
    <property type="entry name" value="N-terminal nucleophile aminohydrolases (Ntn hydrolases)"/>
    <property type="match status" value="1"/>
</dbReference>
<dbReference type="KEGG" id="hakz:J0X25_07775"/>
<dbReference type="InterPro" id="IPR005079">
    <property type="entry name" value="Peptidase_C45_hydrolase"/>
</dbReference>
<evidence type="ECO:0000256" key="1">
    <source>
        <dbReference type="SAM" id="MobiDB-lite"/>
    </source>
</evidence>
<evidence type="ECO:0000313" key="3">
    <source>
        <dbReference type="EMBL" id="QSX00846.1"/>
    </source>
</evidence>
<dbReference type="NCBIfam" id="NF040521">
    <property type="entry name" value="C45_proenzyme"/>
    <property type="match status" value="1"/>
</dbReference>
<dbReference type="Proteomes" id="UP000663203">
    <property type="component" value="Chromosome"/>
</dbReference>
<dbReference type="GeneID" id="63187194"/>
<dbReference type="Pfam" id="PF03417">
    <property type="entry name" value="AAT"/>
    <property type="match status" value="1"/>
</dbReference>
<gene>
    <name evidence="3" type="ORF">J0X25_07775</name>
</gene>
<dbReference type="InterPro" id="IPR047801">
    <property type="entry name" value="Peptidase_C45"/>
</dbReference>
<dbReference type="InterPro" id="IPR047794">
    <property type="entry name" value="C45_proenzyme-like"/>
</dbReference>
<name>A0A8A2VK41_9EURY</name>
<reference evidence="3 4" key="1">
    <citation type="submission" date="2021-03" db="EMBL/GenBank/DDBJ databases">
        <title>Haloterrigena longa sp. nov. and Haloterrigena limicola sp. nov., extremely halophilic archaea isolated from a salt lake.</title>
        <authorList>
            <person name="Henglin C."/>
        </authorList>
    </citation>
    <scope>NUCLEOTIDE SEQUENCE [LARGE SCALE GENOMIC DNA]</scope>
    <source>
        <strain evidence="3 4">KZCA68</strain>
    </source>
</reference>
<dbReference type="AlphaFoldDB" id="A0A8A2VK41"/>
<evidence type="ECO:0000313" key="4">
    <source>
        <dbReference type="Proteomes" id="UP000663203"/>
    </source>
</evidence>
<organism evidence="3 4">
    <name type="scientific">Haloterrigena alkaliphila</name>
    <dbReference type="NCBI Taxonomy" id="2816475"/>
    <lineage>
        <taxon>Archaea</taxon>
        <taxon>Methanobacteriati</taxon>
        <taxon>Methanobacteriota</taxon>
        <taxon>Stenosarchaea group</taxon>
        <taxon>Halobacteria</taxon>
        <taxon>Halobacteriales</taxon>
        <taxon>Natrialbaceae</taxon>
        <taxon>Haloterrigena</taxon>
    </lineage>
</organism>
<dbReference type="PANTHER" id="PTHR34180:SF1">
    <property type="entry name" value="BETA-ALANYL-DOPAMINE_CARCININE HYDROLASE"/>
    <property type="match status" value="1"/>
</dbReference>
<dbReference type="RefSeq" id="WP_207290563.1">
    <property type="nucleotide sequence ID" value="NZ_CP071462.1"/>
</dbReference>
<evidence type="ECO:0000259" key="2">
    <source>
        <dbReference type="Pfam" id="PF03417"/>
    </source>
</evidence>
<dbReference type="EMBL" id="CP071462">
    <property type="protein sequence ID" value="QSX00846.1"/>
    <property type="molecule type" value="Genomic_DNA"/>
</dbReference>
<protein>
    <submittedName>
        <fullName evidence="3">Peptidase C45</fullName>
    </submittedName>
</protein>
<keyword evidence="4" id="KW-1185">Reference proteome</keyword>